<dbReference type="GO" id="GO:0003700">
    <property type="term" value="F:DNA-binding transcription factor activity"/>
    <property type="evidence" value="ECO:0007669"/>
    <property type="project" value="InterPro"/>
</dbReference>
<feature type="transmembrane region" description="Helical" evidence="4">
    <location>
        <begin position="312"/>
        <end position="330"/>
    </location>
</feature>
<name>A0A1V4SQU2_RUMHU</name>
<evidence type="ECO:0000259" key="5">
    <source>
        <dbReference type="PROSITE" id="PS01124"/>
    </source>
</evidence>
<dbReference type="SUPFAM" id="SSF46689">
    <property type="entry name" value="Homeodomain-like"/>
    <property type="match status" value="1"/>
</dbReference>
<keyword evidence="2" id="KW-0238">DNA-binding</keyword>
<dbReference type="STRING" id="48256.CLHUN_02990"/>
<gene>
    <name evidence="6" type="primary">yesS_1</name>
    <name evidence="6" type="ORF">CLHUN_02990</name>
</gene>
<evidence type="ECO:0000256" key="4">
    <source>
        <dbReference type="SAM" id="Phobius"/>
    </source>
</evidence>
<accession>A0A1V4SQU2</accession>
<dbReference type="Proteomes" id="UP000191554">
    <property type="component" value="Unassembled WGS sequence"/>
</dbReference>
<dbReference type="PANTHER" id="PTHR43280">
    <property type="entry name" value="ARAC-FAMILY TRANSCRIPTIONAL REGULATOR"/>
    <property type="match status" value="1"/>
</dbReference>
<dbReference type="InterPro" id="IPR009057">
    <property type="entry name" value="Homeodomain-like_sf"/>
</dbReference>
<dbReference type="Pfam" id="PF12833">
    <property type="entry name" value="HTH_18"/>
    <property type="match status" value="1"/>
</dbReference>
<organism evidence="6 7">
    <name type="scientific">Ruminiclostridium hungatei</name>
    <name type="common">Clostridium hungatei</name>
    <dbReference type="NCBI Taxonomy" id="48256"/>
    <lineage>
        <taxon>Bacteria</taxon>
        <taxon>Bacillati</taxon>
        <taxon>Bacillota</taxon>
        <taxon>Clostridia</taxon>
        <taxon>Eubacteriales</taxon>
        <taxon>Oscillospiraceae</taxon>
        <taxon>Ruminiclostridium</taxon>
    </lineage>
</organism>
<proteinExistence type="predicted"/>
<dbReference type="RefSeq" id="WP_080062798.1">
    <property type="nucleotide sequence ID" value="NZ_MZGX01000002.1"/>
</dbReference>
<keyword evidence="4" id="KW-0812">Transmembrane</keyword>
<dbReference type="Gene3D" id="3.30.450.20">
    <property type="entry name" value="PAS domain"/>
    <property type="match status" value="1"/>
</dbReference>
<dbReference type="EMBL" id="MZGX01000002">
    <property type="protein sequence ID" value="OPX45826.1"/>
    <property type="molecule type" value="Genomic_DNA"/>
</dbReference>
<dbReference type="OrthoDB" id="9772063at2"/>
<keyword evidence="1" id="KW-0805">Transcription regulation</keyword>
<evidence type="ECO:0000256" key="3">
    <source>
        <dbReference type="ARBA" id="ARBA00023163"/>
    </source>
</evidence>
<comment type="caution">
    <text evidence="6">The sequence shown here is derived from an EMBL/GenBank/DDBJ whole genome shotgun (WGS) entry which is preliminary data.</text>
</comment>
<dbReference type="PROSITE" id="PS01124">
    <property type="entry name" value="HTH_ARAC_FAMILY_2"/>
    <property type="match status" value="1"/>
</dbReference>
<evidence type="ECO:0000256" key="2">
    <source>
        <dbReference type="ARBA" id="ARBA00023125"/>
    </source>
</evidence>
<dbReference type="Gene3D" id="1.10.10.60">
    <property type="entry name" value="Homeodomain-like"/>
    <property type="match status" value="2"/>
</dbReference>
<dbReference type="PANTHER" id="PTHR43280:SF10">
    <property type="entry name" value="REGULATORY PROTEIN POCR"/>
    <property type="match status" value="1"/>
</dbReference>
<feature type="domain" description="HTH araC/xylS-type" evidence="5">
    <location>
        <begin position="680"/>
        <end position="779"/>
    </location>
</feature>
<evidence type="ECO:0000256" key="1">
    <source>
        <dbReference type="ARBA" id="ARBA00023015"/>
    </source>
</evidence>
<feature type="transmembrane region" description="Helical" evidence="4">
    <location>
        <begin position="14"/>
        <end position="35"/>
    </location>
</feature>
<dbReference type="AlphaFoldDB" id="A0A1V4SQU2"/>
<keyword evidence="4" id="KW-0472">Membrane</keyword>
<keyword evidence="7" id="KW-1185">Reference proteome</keyword>
<protein>
    <submittedName>
        <fullName evidence="6">HTH-type transcriptional regulator YesS</fullName>
    </submittedName>
</protein>
<evidence type="ECO:0000313" key="6">
    <source>
        <dbReference type="EMBL" id="OPX45826.1"/>
    </source>
</evidence>
<keyword evidence="4" id="KW-1133">Transmembrane helix</keyword>
<sequence length="783" mass="90432">MKFKIYKHSFYKKMFLYIAILVLVIISTLSFIFYFNFENVGLKLQYEANKNILSEISYSATYLDDTARNTAAYIYTNNDYSALRYGRHTAPEDAYRLVSSLEALVTQSGNVQSIYIYNRDINTFYSTWWRYYSPAGDFMDSDIADIIENNKIPGRENFTSNPLLRKVPLNFNIGTDRACMNVLTYVMADYTQDGSEIQSAIIINMNSQYLDGLINILNTKGAFTGGDTLIIDNSGFVVASSNSGAAFSDFTNKTYVNRILTSSAKNGYFVDTLDGREVVVTYVASDVTDWRFVNITPFNQLFKDINRMKTTLYVLCTATVILGFLLSYFLSRHLCHPINRMLGKVQQLSNVKMDRTRKNELDFLTDIFTETIKKAQSIQSVSHENYILKRTAILRELLTNENRNTSEFEETFKKYRLNLNPRGLFILCNLQPDNYKLFTQELSTDDQKLFRFAVCNVAGELVSKYFSNECFEFDDGNIALIMETTNLENSDICRNVVEVIGELQAWCQANLSISLSSALYTDPVGLADLAEGYRFVLQLSKYRLVYGCKCLLLPEVIYRLKSNAFEHPGALEQRLDEALNNGRLAESVEAYYKIKEYITDYSYETINSYILYLSYLLMKKFNELEARGYEKITFDSGSYITEIISLETLQEIDERIIRLFRIITDTIEQRRFRKRSNLVDKVTAIIEAEYMDKSLCQDAVAGRLNISRDYLGKMFREAHSKSFADYLTETRLQKAVEYMESSRLSISDIMDRIGWENKNYFYTTFKLKFGMTTSQYRNMSSSN</sequence>
<dbReference type="SMART" id="SM00342">
    <property type="entry name" value="HTH_ARAC"/>
    <property type="match status" value="1"/>
</dbReference>
<reference evidence="6 7" key="1">
    <citation type="submission" date="2017-03" db="EMBL/GenBank/DDBJ databases">
        <title>Genome sequence of Clostridium hungatei DSM 14427.</title>
        <authorList>
            <person name="Poehlein A."/>
            <person name="Daniel R."/>
        </authorList>
    </citation>
    <scope>NUCLEOTIDE SEQUENCE [LARGE SCALE GENOMIC DNA]</scope>
    <source>
        <strain evidence="6 7">DSM 14427</strain>
    </source>
</reference>
<dbReference type="GO" id="GO:0043565">
    <property type="term" value="F:sequence-specific DNA binding"/>
    <property type="evidence" value="ECO:0007669"/>
    <property type="project" value="InterPro"/>
</dbReference>
<evidence type="ECO:0000313" key="7">
    <source>
        <dbReference type="Proteomes" id="UP000191554"/>
    </source>
</evidence>
<dbReference type="InterPro" id="IPR018060">
    <property type="entry name" value="HTH_AraC"/>
</dbReference>
<keyword evidence="3" id="KW-0804">Transcription</keyword>